<evidence type="ECO:0000256" key="5">
    <source>
        <dbReference type="ARBA" id="ARBA00023136"/>
    </source>
</evidence>
<evidence type="ECO:0000256" key="1">
    <source>
        <dbReference type="ARBA" id="ARBA00004141"/>
    </source>
</evidence>
<sequence length="259" mass="29838">MSDDSQGTNSQESSNRQQSGLLGFLMRDKISSVLWLTRIFTIFFTLMYFIPIIGGHPVQHYNKALLAAGATSALRLHQRLPRIQFSREFAGRLFAEDSAHYLFFVLIFMSNSPFTMVLVPIFLFALLHSAKFTVDLMNQSGPNSMPLIRNLLTKLQAQQVSILRFIAVTEIFLMPLVVFMIFSGKAMIFLPFLYYRFLSLRYASVRNPYSKQLFYELRITAERLVYDYRCPEFIRKFVHKFIAFVISRAPAPSPAPTSN</sequence>
<dbReference type="Pfam" id="PF03661">
    <property type="entry name" value="TMEM33_Pom33"/>
    <property type="match status" value="1"/>
</dbReference>
<dbReference type="GO" id="GO:0071786">
    <property type="term" value="P:endoplasmic reticulum tubular network organization"/>
    <property type="evidence" value="ECO:0007669"/>
    <property type="project" value="TreeGrafter"/>
</dbReference>
<keyword evidence="8" id="KW-1185">Reference proteome</keyword>
<evidence type="ECO:0000313" key="8">
    <source>
        <dbReference type="Proteomes" id="UP000549394"/>
    </source>
</evidence>
<feature type="transmembrane region" description="Helical" evidence="6">
    <location>
        <begin position="33"/>
        <end position="54"/>
    </location>
</feature>
<evidence type="ECO:0000256" key="6">
    <source>
        <dbReference type="SAM" id="Phobius"/>
    </source>
</evidence>
<organism evidence="7 8">
    <name type="scientific">Dimorphilus gyrociliatus</name>
    <dbReference type="NCBI Taxonomy" id="2664684"/>
    <lineage>
        <taxon>Eukaryota</taxon>
        <taxon>Metazoa</taxon>
        <taxon>Spiralia</taxon>
        <taxon>Lophotrochozoa</taxon>
        <taxon>Annelida</taxon>
        <taxon>Polychaeta</taxon>
        <taxon>Polychaeta incertae sedis</taxon>
        <taxon>Dinophilidae</taxon>
        <taxon>Dimorphilus</taxon>
    </lineage>
</organism>
<dbReference type="PANTHER" id="PTHR12703:SF4">
    <property type="entry name" value="TRANSMEMBRANE PROTEIN 33"/>
    <property type="match status" value="1"/>
</dbReference>
<dbReference type="Proteomes" id="UP000549394">
    <property type="component" value="Unassembled WGS sequence"/>
</dbReference>
<dbReference type="AlphaFoldDB" id="A0A7I8VXQ8"/>
<name>A0A7I8VXQ8_9ANNE</name>
<protein>
    <submittedName>
        <fullName evidence="7">DgyrCDS8869</fullName>
    </submittedName>
</protein>
<proteinExistence type="inferred from homology"/>
<evidence type="ECO:0000256" key="4">
    <source>
        <dbReference type="ARBA" id="ARBA00022989"/>
    </source>
</evidence>
<evidence type="ECO:0000256" key="2">
    <source>
        <dbReference type="ARBA" id="ARBA00007322"/>
    </source>
</evidence>
<evidence type="ECO:0000256" key="3">
    <source>
        <dbReference type="ARBA" id="ARBA00022692"/>
    </source>
</evidence>
<accession>A0A7I8VXQ8</accession>
<dbReference type="GO" id="GO:0016020">
    <property type="term" value="C:membrane"/>
    <property type="evidence" value="ECO:0007669"/>
    <property type="project" value="UniProtKB-SubCell"/>
</dbReference>
<dbReference type="GO" id="GO:0005783">
    <property type="term" value="C:endoplasmic reticulum"/>
    <property type="evidence" value="ECO:0007669"/>
    <property type="project" value="TreeGrafter"/>
</dbReference>
<dbReference type="InterPro" id="IPR051645">
    <property type="entry name" value="PER33/POM33_regulator"/>
</dbReference>
<dbReference type="PANTHER" id="PTHR12703">
    <property type="entry name" value="TRANSMEMBRANE PROTEIN 33"/>
    <property type="match status" value="1"/>
</dbReference>
<comment type="subcellular location">
    <subcellularLocation>
        <location evidence="1">Membrane</location>
        <topology evidence="1">Multi-pass membrane protein</topology>
    </subcellularLocation>
</comment>
<dbReference type="EMBL" id="CAJFCJ010000012">
    <property type="protein sequence ID" value="CAD5120294.1"/>
    <property type="molecule type" value="Genomic_DNA"/>
</dbReference>
<dbReference type="InterPro" id="IPR005344">
    <property type="entry name" value="TMEM33/Pom33"/>
</dbReference>
<feature type="transmembrane region" description="Helical" evidence="6">
    <location>
        <begin position="171"/>
        <end position="195"/>
    </location>
</feature>
<dbReference type="GO" id="GO:0061024">
    <property type="term" value="P:membrane organization"/>
    <property type="evidence" value="ECO:0007669"/>
    <property type="project" value="TreeGrafter"/>
</dbReference>
<keyword evidence="3 6" id="KW-0812">Transmembrane</keyword>
<reference evidence="7 8" key="1">
    <citation type="submission" date="2020-08" db="EMBL/GenBank/DDBJ databases">
        <authorList>
            <person name="Hejnol A."/>
        </authorList>
    </citation>
    <scope>NUCLEOTIDE SEQUENCE [LARGE SCALE GENOMIC DNA]</scope>
</reference>
<dbReference type="OrthoDB" id="5581259at2759"/>
<comment type="similarity">
    <text evidence="2">Belongs to the PER33/POM33 family.</text>
</comment>
<evidence type="ECO:0000313" key="7">
    <source>
        <dbReference type="EMBL" id="CAD5120294.1"/>
    </source>
</evidence>
<keyword evidence="4 6" id="KW-1133">Transmembrane helix</keyword>
<keyword evidence="5 6" id="KW-0472">Membrane</keyword>
<comment type="caution">
    <text evidence="7">The sequence shown here is derived from an EMBL/GenBank/DDBJ whole genome shotgun (WGS) entry which is preliminary data.</text>
</comment>
<feature type="transmembrane region" description="Helical" evidence="6">
    <location>
        <begin position="99"/>
        <end position="127"/>
    </location>
</feature>
<gene>
    <name evidence="7" type="ORF">DGYR_LOCUS8407</name>
</gene>